<accession>A0AB39N905</accession>
<dbReference type="CDD" id="cd15482">
    <property type="entry name" value="Sialidase_non-viral"/>
    <property type="match status" value="1"/>
</dbReference>
<feature type="compositionally biased region" description="Basic residues" evidence="1">
    <location>
        <begin position="291"/>
        <end position="301"/>
    </location>
</feature>
<proteinExistence type="predicted"/>
<sequence>MTDPRDPDVLYMVTPRFPAQSRTGTDAWISRSTDGGRSWAAPVLVADAGEGHLISGHRLSVLDDGTLVDVYSRVRFGEGPITGRLTLQAVRSTDGGRTWSEPVKVAAQRTKWLFQDPESGEQVSHTTSLLSDTAVDRRTGRIYTAWQDSRFSGGGADAVALAASDDGGRTWSEPVRVNRTPTSVPVPNQQAFTVTLAVGRDGTVAVAHSDFRHNDEGAPLLTGRWLARCHPKPVDCGSGGATGRETRLTPTSFDMRHAPRIPDEARSRGYFLGEQWGWPRPGAASPPYGRSRTRPAGRRCTRPPCGDRGAKRSVTPPG</sequence>
<organism evidence="2">
    <name type="scientific">Streptomyces sp. R11</name>
    <dbReference type="NCBI Taxonomy" id="3238625"/>
    <lineage>
        <taxon>Bacteria</taxon>
        <taxon>Bacillati</taxon>
        <taxon>Actinomycetota</taxon>
        <taxon>Actinomycetes</taxon>
        <taxon>Kitasatosporales</taxon>
        <taxon>Streptomycetaceae</taxon>
        <taxon>Streptomyces</taxon>
    </lineage>
</organism>
<dbReference type="Gene3D" id="2.120.10.10">
    <property type="match status" value="1"/>
</dbReference>
<dbReference type="EMBL" id="CP163432">
    <property type="protein sequence ID" value="XDQ14968.1"/>
    <property type="molecule type" value="Genomic_DNA"/>
</dbReference>
<feature type="region of interest" description="Disordered" evidence="1">
    <location>
        <begin position="276"/>
        <end position="318"/>
    </location>
</feature>
<protein>
    <recommendedName>
        <fullName evidence="3">Exo-alpha-sialidase</fullName>
    </recommendedName>
</protein>
<reference evidence="2" key="1">
    <citation type="submission" date="2024-07" db="EMBL/GenBank/DDBJ databases">
        <authorList>
            <person name="Yu S.T."/>
        </authorList>
    </citation>
    <scope>NUCLEOTIDE SEQUENCE</scope>
    <source>
        <strain evidence="2">R11</strain>
    </source>
</reference>
<evidence type="ECO:0008006" key="3">
    <source>
        <dbReference type="Google" id="ProtNLM"/>
    </source>
</evidence>
<dbReference type="RefSeq" id="WP_369274915.1">
    <property type="nucleotide sequence ID" value="NZ_CP163432.1"/>
</dbReference>
<dbReference type="SUPFAM" id="SSF50939">
    <property type="entry name" value="Sialidases"/>
    <property type="match status" value="1"/>
</dbReference>
<dbReference type="AlphaFoldDB" id="A0AB39N905"/>
<evidence type="ECO:0000256" key="1">
    <source>
        <dbReference type="SAM" id="MobiDB-lite"/>
    </source>
</evidence>
<evidence type="ECO:0000313" key="2">
    <source>
        <dbReference type="EMBL" id="XDQ14968.1"/>
    </source>
</evidence>
<gene>
    <name evidence="2" type="ORF">AB5J55_37665</name>
</gene>
<dbReference type="Pfam" id="PF02012">
    <property type="entry name" value="BNR"/>
    <property type="match status" value="1"/>
</dbReference>
<dbReference type="InterPro" id="IPR002860">
    <property type="entry name" value="BNR_rpt"/>
</dbReference>
<dbReference type="InterPro" id="IPR036278">
    <property type="entry name" value="Sialidase_sf"/>
</dbReference>
<name>A0AB39N905_9ACTN</name>